<evidence type="ECO:0000313" key="3">
    <source>
        <dbReference type="EMBL" id="MDX8129583.1"/>
    </source>
</evidence>
<keyword evidence="2" id="KW-0472">Membrane</keyword>
<organism evidence="3 4">
    <name type="scientific">Methylomonas defluvii</name>
    <dbReference type="NCBI Taxonomy" id="3045149"/>
    <lineage>
        <taxon>Bacteria</taxon>
        <taxon>Pseudomonadati</taxon>
        <taxon>Pseudomonadota</taxon>
        <taxon>Gammaproteobacteria</taxon>
        <taxon>Methylococcales</taxon>
        <taxon>Methylococcaceae</taxon>
        <taxon>Methylomonas</taxon>
    </lineage>
</organism>
<protein>
    <submittedName>
        <fullName evidence="3">Conjugal transfer protein TraM</fullName>
    </submittedName>
</protein>
<evidence type="ECO:0000256" key="2">
    <source>
        <dbReference type="SAM" id="Phobius"/>
    </source>
</evidence>
<keyword evidence="1" id="KW-0175">Coiled coil</keyword>
<accession>A0ABU4UKK6</accession>
<name>A0ABU4UKK6_9GAMM</name>
<comment type="caution">
    <text evidence="3">The sequence shown here is derived from an EMBL/GenBank/DDBJ whole genome shotgun (WGS) entry which is preliminary data.</text>
</comment>
<evidence type="ECO:0000313" key="4">
    <source>
        <dbReference type="Proteomes" id="UP001284537"/>
    </source>
</evidence>
<keyword evidence="2" id="KW-0812">Transmembrane</keyword>
<feature type="transmembrane region" description="Helical" evidence="2">
    <location>
        <begin position="124"/>
        <end position="148"/>
    </location>
</feature>
<dbReference type="InterPro" id="IPR028140">
    <property type="entry name" value="TraM"/>
</dbReference>
<reference evidence="3 4" key="1">
    <citation type="submission" date="2023-11" db="EMBL/GenBank/DDBJ databases">
        <authorList>
            <person name="Ouyang M.-Y."/>
        </authorList>
    </citation>
    <scope>NUCLEOTIDE SEQUENCE [LARGE SCALE GENOMIC DNA]</scope>
    <source>
        <strain evidence="3 4">OY6</strain>
    </source>
</reference>
<dbReference type="EMBL" id="JAXARY010000023">
    <property type="protein sequence ID" value="MDX8129583.1"/>
    <property type="molecule type" value="Genomic_DNA"/>
</dbReference>
<dbReference type="Pfam" id="PF11657">
    <property type="entry name" value="Activator-TraM"/>
    <property type="match status" value="1"/>
</dbReference>
<keyword evidence="2" id="KW-1133">Transmembrane helix</keyword>
<proteinExistence type="predicted"/>
<feature type="coiled-coil region" evidence="1">
    <location>
        <begin position="43"/>
        <end position="74"/>
    </location>
</feature>
<keyword evidence="4" id="KW-1185">Reference proteome</keyword>
<sequence>MMRDDQIESLIREIATKHGIAVGRDDPILILQTINNRLLQDGAKAQQDMLDQFKKELEAMAMRWSEDAKNKAERIVNASLNASKESMENMMAQGARDTIKTVRTEIDSSLNRINGPIRDAKKIAVLNVIAGSMTIIAVTAFLVFTVWLK</sequence>
<dbReference type="NCBIfam" id="NF010470">
    <property type="entry name" value="PRK13895.1"/>
    <property type="match status" value="1"/>
</dbReference>
<gene>
    <name evidence="3" type="ORF">QLH52_19945</name>
</gene>
<dbReference type="Proteomes" id="UP001284537">
    <property type="component" value="Unassembled WGS sequence"/>
</dbReference>
<evidence type="ECO:0000256" key="1">
    <source>
        <dbReference type="SAM" id="Coils"/>
    </source>
</evidence>